<comment type="caution">
    <text evidence="1">The sequence shown here is derived from an EMBL/GenBank/DDBJ whole genome shotgun (WGS) entry which is preliminary data.</text>
</comment>
<organism evidence="1">
    <name type="scientific">termite gut metagenome</name>
    <dbReference type="NCBI Taxonomy" id="433724"/>
    <lineage>
        <taxon>unclassified sequences</taxon>
        <taxon>metagenomes</taxon>
        <taxon>organismal metagenomes</taxon>
    </lineage>
</organism>
<reference evidence="1" key="1">
    <citation type="submission" date="2019-03" db="EMBL/GenBank/DDBJ databases">
        <title>Single cell metagenomics reveals metabolic interactions within the superorganism composed of flagellate Streblomastix strix and complex community of Bacteroidetes bacteria on its surface.</title>
        <authorList>
            <person name="Treitli S.C."/>
            <person name="Kolisko M."/>
            <person name="Husnik F."/>
            <person name="Keeling P."/>
            <person name="Hampl V."/>
        </authorList>
    </citation>
    <scope>NUCLEOTIDE SEQUENCE</scope>
    <source>
        <strain evidence="1">STM</strain>
    </source>
</reference>
<accession>A0A5J4QHS7</accession>
<dbReference type="AlphaFoldDB" id="A0A5J4QHS7"/>
<sequence>MEINPVSVAYLKAFVHKFTKYKKPHLLISYQRVGQFFLYLRNCFISVQTQLQLWVT</sequence>
<name>A0A5J4QHS7_9ZZZZ</name>
<dbReference type="EMBL" id="SNRY01003578">
    <property type="protein sequence ID" value="KAA6320471.1"/>
    <property type="molecule type" value="Genomic_DNA"/>
</dbReference>
<protein>
    <submittedName>
        <fullName evidence="1">Uncharacterized protein</fullName>
    </submittedName>
</protein>
<gene>
    <name evidence="1" type="ORF">EZS27_029758</name>
</gene>
<proteinExistence type="predicted"/>
<evidence type="ECO:0000313" key="1">
    <source>
        <dbReference type="EMBL" id="KAA6320471.1"/>
    </source>
</evidence>